<dbReference type="InterPro" id="IPR041657">
    <property type="entry name" value="HTH_17"/>
</dbReference>
<dbReference type="InterPro" id="IPR009061">
    <property type="entry name" value="DNA-bd_dom_put_sf"/>
</dbReference>
<keyword evidence="2" id="KW-0238">DNA-binding</keyword>
<dbReference type="GO" id="GO:0003677">
    <property type="term" value="F:DNA binding"/>
    <property type="evidence" value="ECO:0007669"/>
    <property type="project" value="UniProtKB-KW"/>
</dbReference>
<name>A0ABR9W1G6_9MICO</name>
<evidence type="ECO:0000313" key="3">
    <source>
        <dbReference type="Proteomes" id="UP000644727"/>
    </source>
</evidence>
<dbReference type="SUPFAM" id="SSF46955">
    <property type="entry name" value="Putative DNA-binding domain"/>
    <property type="match status" value="1"/>
</dbReference>
<keyword evidence="3" id="KW-1185">Reference proteome</keyword>
<dbReference type="NCBIfam" id="TIGR01764">
    <property type="entry name" value="excise"/>
    <property type="match status" value="1"/>
</dbReference>
<proteinExistence type="predicted"/>
<dbReference type="EMBL" id="JADEYR010000008">
    <property type="protein sequence ID" value="MBE9404285.1"/>
    <property type="molecule type" value="Genomic_DNA"/>
</dbReference>
<comment type="caution">
    <text evidence="2">The sequence shown here is derived from an EMBL/GenBank/DDBJ whole genome shotgun (WGS) entry which is preliminary data.</text>
</comment>
<dbReference type="RefSeq" id="WP_193866031.1">
    <property type="nucleotide sequence ID" value="NZ_JADEYR010000008.1"/>
</dbReference>
<dbReference type="InterPro" id="IPR010093">
    <property type="entry name" value="SinI_DNA-bd"/>
</dbReference>
<accession>A0ABR9W1G6</accession>
<evidence type="ECO:0000313" key="2">
    <source>
        <dbReference type="EMBL" id="MBE9404285.1"/>
    </source>
</evidence>
<protein>
    <submittedName>
        <fullName evidence="2">Excisionase family DNA-binding protein</fullName>
    </submittedName>
</protein>
<gene>
    <name evidence="2" type="ORF">IOE58_08840</name>
</gene>
<sequence length="162" mass="18128">MNTARHPAPETYLPREDEQGRLLDLVSALRDRGTEITAQPALINANGQRFELPADVADAFEQIVGHLAQGQGVTVVPHHRLLTTQEAADLLNISRPTFVKLLESGELAFEMRGRHRRVRLQDVLDFQDSLRQNRADALDEMQDQAVEDGLYDLLDGPPPSTR</sequence>
<reference evidence="2 3" key="1">
    <citation type="submission" date="2020-10" db="EMBL/GenBank/DDBJ databases">
        <title>Draft genome and description of Brachybacterium epidermidis sp nov.</title>
        <authorList>
            <person name="Boxberger M."/>
            <person name="La Scola B."/>
        </authorList>
    </citation>
    <scope>NUCLEOTIDE SEQUENCE [LARGE SCALE GENOMIC DNA]</scope>
    <source>
        <strain evidence="2 3">Marseille-Q2903</strain>
    </source>
</reference>
<feature type="domain" description="Helix-turn-helix" evidence="1">
    <location>
        <begin position="81"/>
        <end position="129"/>
    </location>
</feature>
<organism evidence="2 3">
    <name type="scientific">Brachybacterium epidermidis</name>
    <dbReference type="NCBI Taxonomy" id="2781983"/>
    <lineage>
        <taxon>Bacteria</taxon>
        <taxon>Bacillati</taxon>
        <taxon>Actinomycetota</taxon>
        <taxon>Actinomycetes</taxon>
        <taxon>Micrococcales</taxon>
        <taxon>Dermabacteraceae</taxon>
        <taxon>Brachybacterium</taxon>
    </lineage>
</organism>
<dbReference type="Proteomes" id="UP000644727">
    <property type="component" value="Unassembled WGS sequence"/>
</dbReference>
<evidence type="ECO:0000259" key="1">
    <source>
        <dbReference type="Pfam" id="PF12728"/>
    </source>
</evidence>
<dbReference type="Pfam" id="PF12728">
    <property type="entry name" value="HTH_17"/>
    <property type="match status" value="1"/>
</dbReference>